<reference evidence="1" key="1">
    <citation type="journal article" date="2014" name="Front. Microbiol.">
        <title>High frequency of phylogenetically diverse reductive dehalogenase-homologous genes in deep subseafloor sedimentary metagenomes.</title>
        <authorList>
            <person name="Kawai M."/>
            <person name="Futagami T."/>
            <person name="Toyoda A."/>
            <person name="Takaki Y."/>
            <person name="Nishi S."/>
            <person name="Hori S."/>
            <person name="Arai W."/>
            <person name="Tsubouchi T."/>
            <person name="Morono Y."/>
            <person name="Uchiyama I."/>
            <person name="Ito T."/>
            <person name="Fujiyama A."/>
            <person name="Inagaki F."/>
            <person name="Takami H."/>
        </authorList>
    </citation>
    <scope>NUCLEOTIDE SEQUENCE</scope>
    <source>
        <strain evidence="1">Expedition CK06-06</strain>
    </source>
</reference>
<proteinExistence type="predicted"/>
<feature type="non-terminal residue" evidence="1">
    <location>
        <position position="150"/>
    </location>
</feature>
<organism evidence="1">
    <name type="scientific">marine sediment metagenome</name>
    <dbReference type="NCBI Taxonomy" id="412755"/>
    <lineage>
        <taxon>unclassified sequences</taxon>
        <taxon>metagenomes</taxon>
        <taxon>ecological metagenomes</taxon>
    </lineage>
</organism>
<sequence>MANTISNVYVSTFENFVRQQAQQEISRLLPYVQVRGEESLDHNWEKLGVSEMSLKTTRKQATPTADTPWARRVAISQTWDNGDSTELEDPAQMIVDPNSNLIQSLGYSARRKQDDVILTACSADALEGDGTTTAFDAGQIVGVACLRVVL</sequence>
<name>X0YDS2_9ZZZZ</name>
<dbReference type="AlphaFoldDB" id="X0YDS2"/>
<comment type="caution">
    <text evidence="1">The sequence shown here is derived from an EMBL/GenBank/DDBJ whole genome shotgun (WGS) entry which is preliminary data.</text>
</comment>
<protein>
    <submittedName>
        <fullName evidence="1">Uncharacterized protein</fullName>
    </submittedName>
</protein>
<dbReference type="EMBL" id="BART01008413">
    <property type="protein sequence ID" value="GAG54000.1"/>
    <property type="molecule type" value="Genomic_DNA"/>
</dbReference>
<dbReference type="Pfam" id="PF19821">
    <property type="entry name" value="Phage_capsid_2"/>
    <property type="match status" value="1"/>
</dbReference>
<evidence type="ECO:0000313" key="1">
    <source>
        <dbReference type="EMBL" id="GAG54000.1"/>
    </source>
</evidence>
<dbReference type="InterPro" id="IPR045565">
    <property type="entry name" value="Phage_capsid_2"/>
</dbReference>
<accession>X0YDS2</accession>
<gene>
    <name evidence="1" type="ORF">S01H4_18931</name>
</gene>